<dbReference type="InterPro" id="IPR044244">
    <property type="entry name" value="TTC27/Emw1"/>
</dbReference>
<evidence type="ECO:0000313" key="3">
    <source>
        <dbReference type="EMBL" id="PIO57400.1"/>
    </source>
</evidence>
<evidence type="ECO:0000256" key="2">
    <source>
        <dbReference type="ARBA" id="ARBA00022803"/>
    </source>
</evidence>
<accession>A0A2G9TJ95</accession>
<sequence>AAIVERGELDNEDKVVYWLERANSHLIYYDYEKCAACIENALVFSNLNMELAGKLGKRTRFQQRDIAQLVLNTIALTEGGDDSSALSPSQLAVVLALYRLERRSEHCDELFMDMNRNGF</sequence>
<organism evidence="3 4">
    <name type="scientific">Teladorsagia circumcincta</name>
    <name type="common">Brown stomach worm</name>
    <name type="synonym">Ostertagia circumcincta</name>
    <dbReference type="NCBI Taxonomy" id="45464"/>
    <lineage>
        <taxon>Eukaryota</taxon>
        <taxon>Metazoa</taxon>
        <taxon>Ecdysozoa</taxon>
        <taxon>Nematoda</taxon>
        <taxon>Chromadorea</taxon>
        <taxon>Rhabditida</taxon>
        <taxon>Rhabditina</taxon>
        <taxon>Rhabditomorpha</taxon>
        <taxon>Strongyloidea</taxon>
        <taxon>Trichostrongylidae</taxon>
        <taxon>Teladorsagia</taxon>
    </lineage>
</organism>
<dbReference type="OrthoDB" id="1936594at2759"/>
<feature type="non-terminal residue" evidence="3">
    <location>
        <position position="1"/>
    </location>
</feature>
<dbReference type="Proteomes" id="UP000230423">
    <property type="component" value="Unassembled WGS sequence"/>
</dbReference>
<dbReference type="PANTHER" id="PTHR16193:SF0">
    <property type="entry name" value="TETRATRICOPEPTIDE REPEAT PROTEIN 27"/>
    <property type="match status" value="1"/>
</dbReference>
<name>A0A2G9TJ95_TELCI</name>
<dbReference type="EMBL" id="KZ371236">
    <property type="protein sequence ID" value="PIO57400.1"/>
    <property type="molecule type" value="Genomic_DNA"/>
</dbReference>
<evidence type="ECO:0000313" key="4">
    <source>
        <dbReference type="Proteomes" id="UP000230423"/>
    </source>
</evidence>
<reference evidence="3 4" key="1">
    <citation type="submission" date="2015-09" db="EMBL/GenBank/DDBJ databases">
        <title>Draft genome of the parasitic nematode Teladorsagia circumcincta isolate WARC Sus (inbred).</title>
        <authorList>
            <person name="Mitreva M."/>
        </authorList>
    </citation>
    <scope>NUCLEOTIDE SEQUENCE [LARGE SCALE GENOMIC DNA]</scope>
    <source>
        <strain evidence="3 4">S</strain>
    </source>
</reference>
<dbReference type="PANTHER" id="PTHR16193">
    <property type="entry name" value="TETRATRICOPEPTIDE REPEAT PROTEIN 27"/>
    <property type="match status" value="1"/>
</dbReference>
<gene>
    <name evidence="3" type="ORF">TELCIR_21191</name>
</gene>
<proteinExistence type="predicted"/>
<evidence type="ECO:0000256" key="1">
    <source>
        <dbReference type="ARBA" id="ARBA00022737"/>
    </source>
</evidence>
<dbReference type="AlphaFoldDB" id="A0A2G9TJ95"/>
<protein>
    <submittedName>
        <fullName evidence="3">Uncharacterized protein</fullName>
    </submittedName>
</protein>
<keyword evidence="2" id="KW-0802">TPR repeat</keyword>
<keyword evidence="4" id="KW-1185">Reference proteome</keyword>
<keyword evidence="1" id="KW-0677">Repeat</keyword>